<dbReference type="Pfam" id="PF00622">
    <property type="entry name" value="SPRY"/>
    <property type="match status" value="1"/>
</dbReference>
<gene>
    <name evidence="3" type="ORF">ALEPTO_LOCUS9695</name>
</gene>
<dbReference type="InterPro" id="IPR003877">
    <property type="entry name" value="SPRY_dom"/>
</dbReference>
<evidence type="ECO:0000256" key="1">
    <source>
        <dbReference type="PROSITE-ProRule" id="PRU00339"/>
    </source>
</evidence>
<name>A0A9N9GWY8_9GLOM</name>
<dbReference type="Pfam" id="PF13181">
    <property type="entry name" value="TPR_8"/>
    <property type="match status" value="2"/>
</dbReference>
<dbReference type="PROSITE" id="PS50188">
    <property type="entry name" value="B302_SPRY"/>
    <property type="match status" value="1"/>
</dbReference>
<evidence type="ECO:0000313" key="3">
    <source>
        <dbReference type="EMBL" id="CAG8640566.1"/>
    </source>
</evidence>
<dbReference type="InterPro" id="IPR013320">
    <property type="entry name" value="ConA-like_dom_sf"/>
</dbReference>
<accession>A0A9N9GWY8</accession>
<evidence type="ECO:0000313" key="4">
    <source>
        <dbReference type="Proteomes" id="UP000789508"/>
    </source>
</evidence>
<dbReference type="SUPFAM" id="SSF48452">
    <property type="entry name" value="TPR-like"/>
    <property type="match status" value="1"/>
</dbReference>
<sequence>MEDFELPTPFNDIVLPNAWGIENKSPFINIDSSGLKVSYTGPNDNKAIIIRANHPIPLECVIFYFEIKIINKGNNGMIGVGYCTKQNHKEISDANIKTNYIYDMLMPGQKYKESEENRSWGCGYHGDDGYSFCSGSGEPYGPKYTTGDIIGCYLNVLKKIVFYTKNGVILGIACHLPDDFKGIIYPCVGFRSQGVSVKVNFGHETFKYSAMTNEYINKKSNNILILKYQENIHFIMGGNENMLVNSTCELTRSLEKKQDSRGQILLLMGEYDKALEALTKLTEIEPDNIITLRYRREIYYIMKKYNESITDLMKLLKIKPGDEWATEAHKLVNKFL</sequence>
<dbReference type="InterPro" id="IPR019734">
    <property type="entry name" value="TPR_rpt"/>
</dbReference>
<dbReference type="Gene3D" id="2.60.120.920">
    <property type="match status" value="1"/>
</dbReference>
<dbReference type="InterPro" id="IPR043136">
    <property type="entry name" value="B30.2/SPRY_sf"/>
</dbReference>
<dbReference type="Proteomes" id="UP000789508">
    <property type="component" value="Unassembled WGS sequence"/>
</dbReference>
<dbReference type="SUPFAM" id="SSF49899">
    <property type="entry name" value="Concanavalin A-like lectins/glucanases"/>
    <property type="match status" value="1"/>
</dbReference>
<evidence type="ECO:0000259" key="2">
    <source>
        <dbReference type="PROSITE" id="PS50188"/>
    </source>
</evidence>
<dbReference type="SMART" id="SM00028">
    <property type="entry name" value="TPR"/>
    <property type="match status" value="2"/>
</dbReference>
<keyword evidence="1" id="KW-0802">TPR repeat</keyword>
<proteinExistence type="predicted"/>
<dbReference type="EMBL" id="CAJVPS010008107">
    <property type="protein sequence ID" value="CAG8640566.1"/>
    <property type="molecule type" value="Genomic_DNA"/>
</dbReference>
<comment type="caution">
    <text evidence="3">The sequence shown here is derived from an EMBL/GenBank/DDBJ whole genome shotgun (WGS) entry which is preliminary data.</text>
</comment>
<dbReference type="SMART" id="SM00449">
    <property type="entry name" value="SPRY"/>
    <property type="match status" value="1"/>
</dbReference>
<protein>
    <submittedName>
        <fullName evidence="3">7592_t:CDS:1</fullName>
    </submittedName>
</protein>
<keyword evidence="4" id="KW-1185">Reference proteome</keyword>
<dbReference type="PROSITE" id="PS50005">
    <property type="entry name" value="TPR"/>
    <property type="match status" value="1"/>
</dbReference>
<dbReference type="Gene3D" id="1.25.40.10">
    <property type="entry name" value="Tetratricopeptide repeat domain"/>
    <property type="match status" value="1"/>
</dbReference>
<feature type="repeat" description="TPR" evidence="1">
    <location>
        <begin position="255"/>
        <end position="288"/>
    </location>
</feature>
<feature type="domain" description="B30.2/SPRY" evidence="2">
    <location>
        <begin position="1"/>
        <end position="206"/>
    </location>
</feature>
<dbReference type="InterPro" id="IPR001870">
    <property type="entry name" value="B30.2/SPRY"/>
</dbReference>
<dbReference type="AlphaFoldDB" id="A0A9N9GWY8"/>
<dbReference type="PANTHER" id="PTHR12864">
    <property type="entry name" value="RAN BINDING PROTEIN 9-RELATED"/>
    <property type="match status" value="1"/>
</dbReference>
<dbReference type="OrthoDB" id="25503at2759"/>
<dbReference type="InterPro" id="IPR011990">
    <property type="entry name" value="TPR-like_helical_dom_sf"/>
</dbReference>
<organism evidence="3 4">
    <name type="scientific">Ambispora leptoticha</name>
    <dbReference type="NCBI Taxonomy" id="144679"/>
    <lineage>
        <taxon>Eukaryota</taxon>
        <taxon>Fungi</taxon>
        <taxon>Fungi incertae sedis</taxon>
        <taxon>Mucoromycota</taxon>
        <taxon>Glomeromycotina</taxon>
        <taxon>Glomeromycetes</taxon>
        <taxon>Archaeosporales</taxon>
        <taxon>Ambisporaceae</taxon>
        <taxon>Ambispora</taxon>
    </lineage>
</organism>
<reference evidence="3" key="1">
    <citation type="submission" date="2021-06" db="EMBL/GenBank/DDBJ databases">
        <authorList>
            <person name="Kallberg Y."/>
            <person name="Tangrot J."/>
            <person name="Rosling A."/>
        </authorList>
    </citation>
    <scope>NUCLEOTIDE SEQUENCE</scope>
    <source>
        <strain evidence="3">FL130A</strain>
    </source>
</reference>
<dbReference type="InterPro" id="IPR050618">
    <property type="entry name" value="Ubq-SigPath_Reg"/>
</dbReference>